<dbReference type="STRING" id="42156.A0A3P6UBY7"/>
<proteinExistence type="predicted"/>
<organism evidence="2 3">
    <name type="scientific">Litomosoides sigmodontis</name>
    <name type="common">Filarial nematode worm</name>
    <dbReference type="NCBI Taxonomy" id="42156"/>
    <lineage>
        <taxon>Eukaryota</taxon>
        <taxon>Metazoa</taxon>
        <taxon>Ecdysozoa</taxon>
        <taxon>Nematoda</taxon>
        <taxon>Chromadorea</taxon>
        <taxon>Rhabditida</taxon>
        <taxon>Spirurina</taxon>
        <taxon>Spiruromorpha</taxon>
        <taxon>Filarioidea</taxon>
        <taxon>Onchocercidae</taxon>
        <taxon>Litomosoides</taxon>
    </lineage>
</organism>
<reference evidence="2 3" key="1">
    <citation type="submission" date="2018-08" db="EMBL/GenBank/DDBJ databases">
        <authorList>
            <person name="Laetsch R D."/>
            <person name="Stevens L."/>
            <person name="Kumar S."/>
            <person name="Blaxter L. M."/>
        </authorList>
    </citation>
    <scope>NUCLEOTIDE SEQUENCE [LARGE SCALE GENOMIC DNA]</scope>
</reference>
<dbReference type="OMA" id="TIECTIK"/>
<name>A0A3P6UBY7_LITSI</name>
<feature type="compositionally biased region" description="Low complexity" evidence="1">
    <location>
        <begin position="266"/>
        <end position="275"/>
    </location>
</feature>
<evidence type="ECO:0000256" key="1">
    <source>
        <dbReference type="SAM" id="MobiDB-lite"/>
    </source>
</evidence>
<dbReference type="AlphaFoldDB" id="A0A3P6UBY7"/>
<gene>
    <name evidence="2" type="ORF">NLS_LOCUS3073</name>
</gene>
<dbReference type="EMBL" id="UYRX01000156">
    <property type="protein sequence ID" value="VDK75794.1"/>
    <property type="molecule type" value="Genomic_DNA"/>
</dbReference>
<evidence type="ECO:0000313" key="3">
    <source>
        <dbReference type="Proteomes" id="UP000277928"/>
    </source>
</evidence>
<accession>A0A3P6UBY7</accession>
<feature type="region of interest" description="Disordered" evidence="1">
    <location>
        <begin position="217"/>
        <end position="334"/>
    </location>
</feature>
<feature type="compositionally biased region" description="Low complexity" evidence="1">
    <location>
        <begin position="220"/>
        <end position="233"/>
    </location>
</feature>
<feature type="compositionally biased region" description="Acidic residues" evidence="1">
    <location>
        <begin position="304"/>
        <end position="321"/>
    </location>
</feature>
<dbReference type="OrthoDB" id="5826293at2759"/>
<evidence type="ECO:0000313" key="2">
    <source>
        <dbReference type="EMBL" id="VDK75794.1"/>
    </source>
</evidence>
<dbReference type="Proteomes" id="UP000277928">
    <property type="component" value="Unassembled WGS sequence"/>
</dbReference>
<sequence>MGSKEDTDAVNKCATECGYPSDANIQLDSSSAAPVNPFVFIDSAAQVCLTLECVIKCSVAESNKICAGSGYLFRDVGFKQVQEASDKLQNDASNSSSATQQLIKQYLKTLPQQCIYIINPTNYDTTFPQHEGNDEINTVTPKTSKTEGNTEEEGVKQVTSRISHTDSDVVITRIFNEGFTTPSSEVSGDDNVMTKEIGKEGTIRIEVAETGDEYDIAMKSSPSSTSEEVVSTVAEGADSTSMKAKTSALESIPSHEEKEEEDEETMISSSRTSTSTDDRSRIMKNEEKGAASAANHELEKEKEEGENETVSDENDGGENNDETSHLQHPTTPVTIEEITERTIVVMNDDRDQEINTNTIMKHTAVGQQQQKLKHYENKMIKFSIWLNTVT</sequence>
<feature type="compositionally biased region" description="Basic and acidic residues" evidence="1">
    <location>
        <begin position="276"/>
        <end position="289"/>
    </location>
</feature>
<protein>
    <submittedName>
        <fullName evidence="2">Uncharacterized protein</fullName>
    </submittedName>
</protein>
<keyword evidence="3" id="KW-1185">Reference proteome</keyword>